<evidence type="ECO:0000313" key="2">
    <source>
        <dbReference type="Proteomes" id="UP001519332"/>
    </source>
</evidence>
<evidence type="ECO:0000313" key="1">
    <source>
        <dbReference type="EMBL" id="MBP2329127.1"/>
    </source>
</evidence>
<dbReference type="RefSeq" id="WP_209645983.1">
    <property type="nucleotide sequence ID" value="NZ_JAGINW010000001.1"/>
</dbReference>
<dbReference type="EMBL" id="JAGINW010000001">
    <property type="protein sequence ID" value="MBP2329127.1"/>
    <property type="molecule type" value="Genomic_DNA"/>
</dbReference>
<accession>A0ABS4TXJ3</accession>
<reference evidence="1 2" key="1">
    <citation type="submission" date="2021-03" db="EMBL/GenBank/DDBJ databases">
        <title>Sequencing the genomes of 1000 actinobacteria strains.</title>
        <authorList>
            <person name="Klenk H.-P."/>
        </authorList>
    </citation>
    <scope>NUCLEOTIDE SEQUENCE [LARGE SCALE GENOMIC DNA]</scope>
    <source>
        <strain evidence="1 2">DSM 46670</strain>
    </source>
</reference>
<dbReference type="Proteomes" id="UP001519332">
    <property type="component" value="Unassembled WGS sequence"/>
</dbReference>
<sequence length="177" mass="18762">MVDQQPAPEDTADWAVLLDPGWQPSTEDEVPPVQAIVGGWSLDEEGNPGRFEPNPQYVPSDASSPTDLADAVMHMIIAGEADVAVLIDVLGESTMEIAVDEEGYPLVGPAPDDVPCVAVITSEPHRERVGAEHWATVTIEELVEGLPPDTDILLNPGSPASTRIVAHTLRESIAGNS</sequence>
<gene>
    <name evidence="1" type="ORF">JOF56_009512</name>
</gene>
<keyword evidence="2" id="KW-1185">Reference proteome</keyword>
<evidence type="ECO:0008006" key="3">
    <source>
        <dbReference type="Google" id="ProtNLM"/>
    </source>
</evidence>
<dbReference type="NCBIfam" id="NF033532">
    <property type="entry name" value="lone7para_assoc"/>
    <property type="match status" value="1"/>
</dbReference>
<organism evidence="1 2">
    <name type="scientific">Kibdelosporangium banguiense</name>
    <dbReference type="NCBI Taxonomy" id="1365924"/>
    <lineage>
        <taxon>Bacteria</taxon>
        <taxon>Bacillati</taxon>
        <taxon>Actinomycetota</taxon>
        <taxon>Actinomycetes</taxon>
        <taxon>Pseudonocardiales</taxon>
        <taxon>Pseudonocardiaceae</taxon>
        <taxon>Kibdelosporangium</taxon>
    </lineage>
</organism>
<name>A0ABS4TXJ3_9PSEU</name>
<dbReference type="InterPro" id="IPR047659">
    <property type="entry name" value="T7SS_assoc"/>
</dbReference>
<proteinExistence type="predicted"/>
<comment type="caution">
    <text evidence="1">The sequence shown here is derived from an EMBL/GenBank/DDBJ whole genome shotgun (WGS) entry which is preliminary data.</text>
</comment>
<protein>
    <recommendedName>
        <fullName evidence="3">Type VII secretion system-associated protein</fullName>
    </recommendedName>
</protein>